<dbReference type="Proteomes" id="UP000526233">
    <property type="component" value="Unassembled WGS sequence"/>
</dbReference>
<proteinExistence type="predicted"/>
<evidence type="ECO:0000259" key="1">
    <source>
        <dbReference type="Pfam" id="PF20109"/>
    </source>
</evidence>
<organism evidence="2 3">
    <name type="scientific">Brucella pseudogrignonensis</name>
    <dbReference type="NCBI Taxonomy" id="419475"/>
    <lineage>
        <taxon>Bacteria</taxon>
        <taxon>Pseudomonadati</taxon>
        <taxon>Pseudomonadota</taxon>
        <taxon>Alphaproteobacteria</taxon>
        <taxon>Hyphomicrobiales</taxon>
        <taxon>Brucellaceae</taxon>
        <taxon>Brucella/Ochrobactrum group</taxon>
        <taxon>Brucella</taxon>
    </lineage>
</organism>
<protein>
    <recommendedName>
        <fullName evidence="1">Transcriptional regulator-like domain-containing protein</fullName>
    </recommendedName>
</protein>
<feature type="domain" description="Transcriptional regulator-like" evidence="1">
    <location>
        <begin position="7"/>
        <end position="65"/>
    </location>
</feature>
<evidence type="ECO:0000313" key="2">
    <source>
        <dbReference type="EMBL" id="NNV22871.1"/>
    </source>
</evidence>
<dbReference type="InterPro" id="IPR045465">
    <property type="entry name" value="Trans_reg_dom"/>
</dbReference>
<sequence>MVPDTREWRTSTQYDFMDEVDANNLAWECLRRSPLYQKDFLASVGSAKQPHEVARISSGWGLRFPCAAQPNRSPTKRLLDG</sequence>
<reference evidence="2 3" key="1">
    <citation type="submission" date="2018-11" db="EMBL/GenBank/DDBJ databases">
        <title>Genome sequencing and analysis.</title>
        <authorList>
            <person name="Huang Y.-T."/>
        </authorList>
    </citation>
    <scope>NUCLEOTIDE SEQUENCE [LARGE SCALE GENOMIC DNA]</scope>
    <source>
        <strain evidence="2 3">SHIN</strain>
    </source>
</reference>
<dbReference type="AlphaFoldDB" id="A0A7Y3WZ15"/>
<dbReference type="Pfam" id="PF20109">
    <property type="entry name" value="Trans_reg_dom"/>
    <property type="match status" value="1"/>
</dbReference>
<name>A0A7Y3WZ15_9HYPH</name>
<dbReference type="RefSeq" id="WP_225244829.1">
    <property type="nucleotide sequence ID" value="NZ_PKQI01000003.1"/>
</dbReference>
<dbReference type="EMBL" id="PKQI01000003">
    <property type="protein sequence ID" value="NNV22871.1"/>
    <property type="molecule type" value="Genomic_DNA"/>
</dbReference>
<evidence type="ECO:0000313" key="3">
    <source>
        <dbReference type="Proteomes" id="UP000526233"/>
    </source>
</evidence>
<gene>
    <name evidence="2" type="ORF">EHE22_20895</name>
</gene>
<accession>A0A7Y3WZ15</accession>
<comment type="caution">
    <text evidence="2">The sequence shown here is derived from an EMBL/GenBank/DDBJ whole genome shotgun (WGS) entry which is preliminary data.</text>
</comment>